<feature type="transmembrane region" description="Helical" evidence="1">
    <location>
        <begin position="12"/>
        <end position="32"/>
    </location>
</feature>
<proteinExistence type="predicted"/>
<evidence type="ECO:0000313" key="2">
    <source>
        <dbReference type="EMBL" id="MFB9577855.1"/>
    </source>
</evidence>
<dbReference type="EMBL" id="JBHMCG010000158">
    <property type="protein sequence ID" value="MFB9577855.1"/>
    <property type="molecule type" value="Genomic_DNA"/>
</dbReference>
<reference evidence="2 3" key="1">
    <citation type="submission" date="2024-09" db="EMBL/GenBank/DDBJ databases">
        <authorList>
            <person name="Sun Q."/>
            <person name="Mori K."/>
        </authorList>
    </citation>
    <scope>NUCLEOTIDE SEQUENCE [LARGE SCALE GENOMIC DNA]</scope>
    <source>
        <strain evidence="2 3">JCM 3331</strain>
    </source>
</reference>
<organism evidence="2 3">
    <name type="scientific">Streptomyces yanii</name>
    <dbReference type="NCBI Taxonomy" id="78510"/>
    <lineage>
        <taxon>Bacteria</taxon>
        <taxon>Bacillati</taxon>
        <taxon>Actinomycetota</taxon>
        <taxon>Actinomycetes</taxon>
        <taxon>Kitasatosporales</taxon>
        <taxon>Streptomycetaceae</taxon>
        <taxon>Streptomyces</taxon>
    </lineage>
</organism>
<gene>
    <name evidence="2" type="ORF">ACFFTL_37695</name>
</gene>
<keyword evidence="1" id="KW-0812">Transmembrane</keyword>
<keyword evidence="1" id="KW-1133">Transmembrane helix</keyword>
<evidence type="ECO:0000256" key="1">
    <source>
        <dbReference type="SAM" id="Phobius"/>
    </source>
</evidence>
<name>A0ABV5RJ13_9ACTN</name>
<accession>A0ABV5RJ13</accession>
<dbReference type="Proteomes" id="UP001589710">
    <property type="component" value="Unassembled WGS sequence"/>
</dbReference>
<sequence>MPISARNPRRARLVVTLAGFAVALLGGILWLVGDNNQVTGSNRALLGAVVWFWCRCGLAA</sequence>
<keyword evidence="1" id="KW-0472">Membrane</keyword>
<dbReference type="RefSeq" id="WP_386144928.1">
    <property type="nucleotide sequence ID" value="NZ_JBHMCG010000158.1"/>
</dbReference>
<evidence type="ECO:0000313" key="3">
    <source>
        <dbReference type="Proteomes" id="UP001589710"/>
    </source>
</evidence>
<feature type="non-terminal residue" evidence="2">
    <location>
        <position position="60"/>
    </location>
</feature>
<keyword evidence="3" id="KW-1185">Reference proteome</keyword>
<protein>
    <submittedName>
        <fullName evidence="2">Uncharacterized protein</fullName>
    </submittedName>
</protein>
<comment type="caution">
    <text evidence="2">The sequence shown here is derived from an EMBL/GenBank/DDBJ whole genome shotgun (WGS) entry which is preliminary data.</text>
</comment>